<dbReference type="RefSeq" id="WP_354636035.1">
    <property type="nucleotide sequence ID" value="NZ_CP159837.1"/>
</dbReference>
<dbReference type="AlphaFoldDB" id="A0AAU8JIR1"/>
<evidence type="ECO:0000313" key="1">
    <source>
        <dbReference type="EMBL" id="XCM39137.1"/>
    </source>
</evidence>
<name>A0AAU8JIR1_9CYAN</name>
<dbReference type="InterPro" id="IPR035943">
    <property type="entry name" value="XisI-like_sf"/>
</dbReference>
<dbReference type="Gene3D" id="3.30.310.110">
    <property type="entry name" value="XisI-like"/>
    <property type="match status" value="1"/>
</dbReference>
<sequence>MPQHDLYHDEVKNALSKDGWTITIEHYRNIIIQLLEKHAHHKPSHGEIEPLLLCDRIADNYLLLDIGWDRTGRVHSVVLHLRIIEEKIWIEFDGTEGGIALELLELEVPKSDIVLGFIRPKSRHLTDFSVA</sequence>
<gene>
    <name evidence="1" type="ORF">ABWT76_002036</name>
</gene>
<protein>
    <submittedName>
        <fullName evidence="1">Element excision factor XisI family protein</fullName>
    </submittedName>
</protein>
<dbReference type="Pfam" id="PF08869">
    <property type="entry name" value="XisI"/>
    <property type="match status" value="1"/>
</dbReference>
<dbReference type="SUPFAM" id="SSF143847">
    <property type="entry name" value="XisI-like"/>
    <property type="match status" value="1"/>
</dbReference>
<proteinExistence type="predicted"/>
<dbReference type="EMBL" id="CP159837">
    <property type="protein sequence ID" value="XCM39137.1"/>
    <property type="molecule type" value="Genomic_DNA"/>
</dbReference>
<reference evidence="1" key="1">
    <citation type="submission" date="2024-07" db="EMBL/GenBank/DDBJ databases">
        <authorList>
            <person name="Kim Y.J."/>
            <person name="Jeong J.Y."/>
        </authorList>
    </citation>
    <scope>NUCLEOTIDE SEQUENCE</scope>
    <source>
        <strain evidence="1">GIHE-MW2</strain>
    </source>
</reference>
<organism evidence="1">
    <name type="scientific">Planktothricoides raciborskii GIHE-MW2</name>
    <dbReference type="NCBI Taxonomy" id="2792601"/>
    <lineage>
        <taxon>Bacteria</taxon>
        <taxon>Bacillati</taxon>
        <taxon>Cyanobacteriota</taxon>
        <taxon>Cyanophyceae</taxon>
        <taxon>Oscillatoriophycideae</taxon>
        <taxon>Oscillatoriales</taxon>
        <taxon>Oscillatoriaceae</taxon>
        <taxon>Planktothricoides</taxon>
    </lineage>
</organism>
<dbReference type="InterPro" id="IPR014968">
    <property type="entry name" value="XisI"/>
</dbReference>
<accession>A0AAU8JIR1</accession>
<dbReference type="CDD" id="cd16382">
    <property type="entry name" value="XisI-like"/>
    <property type="match status" value="1"/>
</dbReference>